<evidence type="ECO:0000313" key="2">
    <source>
        <dbReference type="EMBL" id="SFR77936.1"/>
    </source>
</evidence>
<dbReference type="AlphaFoldDB" id="A0A1I6JG11"/>
<dbReference type="InterPro" id="IPR004843">
    <property type="entry name" value="Calcineurin-like_PHP"/>
</dbReference>
<dbReference type="InterPro" id="IPR050535">
    <property type="entry name" value="DNA_Repair-Maintenance_Comp"/>
</dbReference>
<dbReference type="Pfam" id="PF00149">
    <property type="entry name" value="Metallophos"/>
    <property type="match status" value="1"/>
</dbReference>
<name>A0A1I6JG11_9FIRM</name>
<dbReference type="Proteomes" id="UP000199659">
    <property type="component" value="Unassembled WGS sequence"/>
</dbReference>
<dbReference type="RefSeq" id="WP_092560213.1">
    <property type="nucleotide sequence ID" value="NZ_FOYZ01000005.1"/>
</dbReference>
<dbReference type="InterPro" id="IPR029052">
    <property type="entry name" value="Metallo-depent_PP-like"/>
</dbReference>
<keyword evidence="3" id="KW-1185">Reference proteome</keyword>
<evidence type="ECO:0000259" key="1">
    <source>
        <dbReference type="Pfam" id="PF00149"/>
    </source>
</evidence>
<feature type="domain" description="Calcineurin-like phosphoesterase" evidence="1">
    <location>
        <begin position="5"/>
        <end position="244"/>
    </location>
</feature>
<gene>
    <name evidence="2" type="ORF">SAMN05661086_01656</name>
</gene>
<dbReference type="Gene3D" id="3.40.50.300">
    <property type="entry name" value="P-loop containing nucleotide triphosphate hydrolases"/>
    <property type="match status" value="1"/>
</dbReference>
<accession>A0A1I6JG11</accession>
<dbReference type="STRING" id="37658.SAMN05661086_01656"/>
<sequence length="1081" mass="126068">MKLLNILHISDAHIQKKDESEIRKIVAKLINDVLKVQREKGIKIDLVCFTGDLIQRGDKANKDEKQMEFANMILVQPLLDKLGVEKDRFIIVPGNHEVDTSKIVKAMEKGLLVTSLEEINENIIDMNASYLERLDYFYKELDSYYEDIIREKIGYAFVREINGKKIGIVCIDSAWRSSGRGECERGLMYVGQKQVKDLFKHIKNTDFKICMMHHPLDWLSDFESTLIEREMTKFDIVLSGHVHENDNKEICRQNMKTIYSTAGKLYPLDYACGRKVDGYNGYSILNIDFETNLCTIFMRTYFAMGREDFDIAINVNENGKTVYPLNGNTSEKQMEFNIINGIHKYFKHMSETFSLIKEIDSQSPMTLDQVFVDPILSEESEYVKENMDEKDQVLLEELLDEDSNIIFLGKKESGKTSLLQKIGLLYIEDYESKGIIPIHLDMRQLPKKKDRLTNATKYFVMNNMLDDADINKAKVMELVNDGRMVFLIDNIDISDEVQTMMLTKFVKENKNNRFFLTIKEDFFQSLDIKKIPEYGENFKKLYIHFFGKAQIRELVTKWADKREDVIDVNDVVEKIDGYCNQINFAKTPFNVSIFMVLWDSDKNFVPQNEGIVMQNYLEILLEKLSPNESDRSTYSFQIKQHFLSNLAYKMFQKNEYYFTKEEFDDYLYEYHKNKGYIESKSRFSVLFFEKGILSVFNDLVVFGYTSILEYYLAVHAKSNNEFLQIILKKGNRINFRNEICFYSGLTLDCKELLDSMAETIIESIIESIDVAEKLNKLEIMAAFKLQKDELVKSLNENRPTQKEIDNISDMTNTKSVIFPTELSKKKSNIKIDAVKIINSKTEENNEELSEKETEDFYALLQMYGSVLKNAELLDNKYKINHLENYMYAMNILLGEIFQLSEKFKEKLSIEHFRKDIDGDENVLTVQEIEETKNLYMEAVKISCPIAIQNMILENVGTPKLEKAIDDLLSKKTDKPFEKFMFIFLKCDLKIGNVMNELKRYIQNESSESILKLILIKLIFYYRMRFFGTNLVIDNCLLDLIIAIQIKLNPKDNDKITKSINSNKAIVRKKLAKQINKCGTLN</sequence>
<dbReference type="SUPFAM" id="SSF56300">
    <property type="entry name" value="Metallo-dependent phosphatases"/>
    <property type="match status" value="1"/>
</dbReference>
<evidence type="ECO:0000313" key="3">
    <source>
        <dbReference type="Proteomes" id="UP000199659"/>
    </source>
</evidence>
<dbReference type="GO" id="GO:0016787">
    <property type="term" value="F:hydrolase activity"/>
    <property type="evidence" value="ECO:0007669"/>
    <property type="project" value="InterPro"/>
</dbReference>
<reference evidence="2 3" key="1">
    <citation type="submission" date="2016-10" db="EMBL/GenBank/DDBJ databases">
        <authorList>
            <person name="de Groot N.N."/>
        </authorList>
    </citation>
    <scope>NUCLEOTIDE SEQUENCE [LARGE SCALE GENOMIC DNA]</scope>
    <source>
        <strain evidence="2 3">743A</strain>
    </source>
</reference>
<dbReference type="SUPFAM" id="SSF52540">
    <property type="entry name" value="P-loop containing nucleoside triphosphate hydrolases"/>
    <property type="match status" value="1"/>
</dbReference>
<dbReference type="InterPro" id="IPR027417">
    <property type="entry name" value="P-loop_NTPase"/>
</dbReference>
<dbReference type="PANTHER" id="PTHR30337">
    <property type="entry name" value="COMPONENT OF ATP-DEPENDENT DSDNA EXONUCLEASE"/>
    <property type="match status" value="1"/>
</dbReference>
<dbReference type="OrthoDB" id="115870at2"/>
<proteinExistence type="predicted"/>
<protein>
    <submittedName>
        <fullName evidence="2">3',5'-cyclic AMP phosphodiesterase CpdA</fullName>
    </submittedName>
</protein>
<organism evidence="2 3">
    <name type="scientific">Anaeromicropila populeti</name>
    <dbReference type="NCBI Taxonomy" id="37658"/>
    <lineage>
        <taxon>Bacteria</taxon>
        <taxon>Bacillati</taxon>
        <taxon>Bacillota</taxon>
        <taxon>Clostridia</taxon>
        <taxon>Lachnospirales</taxon>
        <taxon>Lachnospiraceae</taxon>
        <taxon>Anaeromicropila</taxon>
    </lineage>
</organism>
<dbReference type="Gene3D" id="3.60.21.10">
    <property type="match status" value="1"/>
</dbReference>
<dbReference type="EMBL" id="FOYZ01000005">
    <property type="protein sequence ID" value="SFR77936.1"/>
    <property type="molecule type" value="Genomic_DNA"/>
</dbReference>